<dbReference type="InterPro" id="IPR005754">
    <property type="entry name" value="Sortase"/>
</dbReference>
<dbReference type="Proteomes" id="UP000195043">
    <property type="component" value="Unassembled WGS sequence"/>
</dbReference>
<dbReference type="OrthoDB" id="2243719at2"/>
<organism evidence="6 7">
    <name type="scientific">Candidatus Enterococcus testudinis</name>
    <dbReference type="NCBI Taxonomy" id="1834191"/>
    <lineage>
        <taxon>Bacteria</taxon>
        <taxon>Bacillati</taxon>
        <taxon>Bacillota</taxon>
        <taxon>Bacilli</taxon>
        <taxon>Lactobacillales</taxon>
        <taxon>Enterococcaceae</taxon>
        <taxon>Enterococcus</taxon>
    </lineage>
</organism>
<evidence type="ECO:0000256" key="3">
    <source>
        <dbReference type="ARBA" id="ARBA00022807"/>
    </source>
</evidence>
<feature type="transmembrane region" description="Helical" evidence="5">
    <location>
        <begin position="234"/>
        <end position="255"/>
    </location>
</feature>
<comment type="caution">
    <text evidence="6">The sequence shown here is derived from an EMBL/GenBank/DDBJ whole genome shotgun (WGS) entry which is preliminary data.</text>
</comment>
<dbReference type="InterPro" id="IPR042007">
    <property type="entry name" value="Sortase_A"/>
</dbReference>
<dbReference type="GO" id="GO:0006508">
    <property type="term" value="P:proteolysis"/>
    <property type="evidence" value="ECO:0007669"/>
    <property type="project" value="UniProtKB-KW"/>
</dbReference>
<reference evidence="6 7" key="1">
    <citation type="submission" date="2017-05" db="EMBL/GenBank/DDBJ databases">
        <title>The Genome Sequence of Enterococcus sp. 8G7_MSG3316.</title>
        <authorList>
            <consortium name="The Broad Institute Genomics Platform"/>
            <consortium name="The Broad Institute Genomic Center for Infectious Diseases"/>
            <person name="Earl A."/>
            <person name="Manson A."/>
            <person name="Schwartman J."/>
            <person name="Gilmore M."/>
            <person name="Abouelleil A."/>
            <person name="Cao P."/>
            <person name="Chapman S."/>
            <person name="Cusick C."/>
            <person name="Shea T."/>
            <person name="Young S."/>
            <person name="Neafsey D."/>
            <person name="Nusbaum C."/>
            <person name="Birren B."/>
        </authorList>
    </citation>
    <scope>NUCLEOTIDE SEQUENCE [LARGE SCALE GENOMIC DNA]</scope>
    <source>
        <strain evidence="6 7">8G7_MSG3316</strain>
    </source>
</reference>
<keyword evidence="1" id="KW-0645">Protease</keyword>
<accession>A0A242A4I3</accession>
<keyword evidence="3" id="KW-0788">Thiol protease</keyword>
<evidence type="ECO:0000313" key="6">
    <source>
        <dbReference type="EMBL" id="OTN75947.1"/>
    </source>
</evidence>
<evidence type="ECO:0000256" key="5">
    <source>
        <dbReference type="SAM" id="Phobius"/>
    </source>
</evidence>
<keyword evidence="5" id="KW-1133">Transmembrane helix</keyword>
<dbReference type="RefSeq" id="WP_086273954.1">
    <property type="nucleotide sequence ID" value="NZ_NGKU01000001.1"/>
</dbReference>
<dbReference type="SUPFAM" id="SSF63817">
    <property type="entry name" value="Sortase"/>
    <property type="match status" value="1"/>
</dbReference>
<dbReference type="CDD" id="cd06165">
    <property type="entry name" value="Sortase_A"/>
    <property type="match status" value="1"/>
</dbReference>
<evidence type="ECO:0008006" key="8">
    <source>
        <dbReference type="Google" id="ProtNLM"/>
    </source>
</evidence>
<protein>
    <recommendedName>
        <fullName evidence="8">Sortase</fullName>
    </recommendedName>
</protein>
<name>A0A242A4I3_9ENTE</name>
<sequence>MKQADRLIRCMIYLLTIFGIMMVYFPFLQESIVAIQLGNKKIILHQEFPVVAPEEPIRSVDVPAILENTTSEVDAYGFIEIPSISFQEPLLIGITNQNLLQGGVVMFPERQLSKDNVVLLGHNLGNQRVLFGQFVDLAVGSKVTVSYFDEKVTYQIIEKNFIEETNMVVTENNYGPRLTIITCPNARRSPHRWQIIALPVKEETLPDQEQNQSAGDNRITTQYEQWQKSQINGYIRILTVILQVLVGCFIINRSLGKKHSAVKNKQVI</sequence>
<dbReference type="AlphaFoldDB" id="A0A242A4I3"/>
<keyword evidence="7" id="KW-1185">Reference proteome</keyword>
<evidence type="ECO:0000256" key="4">
    <source>
        <dbReference type="PIRSR" id="PIRSR605754-1"/>
    </source>
</evidence>
<dbReference type="InterPro" id="IPR023365">
    <property type="entry name" value="Sortase_dom-sf"/>
</dbReference>
<keyword evidence="5" id="KW-0812">Transmembrane</keyword>
<dbReference type="Gene3D" id="2.40.260.10">
    <property type="entry name" value="Sortase"/>
    <property type="match status" value="1"/>
</dbReference>
<dbReference type="GO" id="GO:0008234">
    <property type="term" value="F:cysteine-type peptidase activity"/>
    <property type="evidence" value="ECO:0007669"/>
    <property type="project" value="UniProtKB-KW"/>
</dbReference>
<dbReference type="STRING" id="1834191.A5886_001023"/>
<dbReference type="EMBL" id="NGKU01000001">
    <property type="protein sequence ID" value="OTN75947.1"/>
    <property type="molecule type" value="Genomic_DNA"/>
</dbReference>
<evidence type="ECO:0000256" key="1">
    <source>
        <dbReference type="ARBA" id="ARBA00022670"/>
    </source>
</evidence>
<keyword evidence="5" id="KW-0472">Membrane</keyword>
<keyword evidence="2" id="KW-0378">Hydrolase</keyword>
<feature type="transmembrane region" description="Helical" evidence="5">
    <location>
        <begin position="7"/>
        <end position="27"/>
    </location>
</feature>
<dbReference type="NCBIfam" id="TIGR01076">
    <property type="entry name" value="sortase_fam"/>
    <property type="match status" value="1"/>
</dbReference>
<proteinExistence type="predicted"/>
<feature type="active site" description="Proton donor/acceptor" evidence="4">
    <location>
        <position position="122"/>
    </location>
</feature>
<feature type="active site" description="Acyl-thioester intermediate" evidence="4">
    <location>
        <position position="183"/>
    </location>
</feature>
<evidence type="ECO:0000256" key="2">
    <source>
        <dbReference type="ARBA" id="ARBA00022801"/>
    </source>
</evidence>
<gene>
    <name evidence="6" type="ORF">A5886_001023</name>
</gene>
<evidence type="ECO:0000313" key="7">
    <source>
        <dbReference type="Proteomes" id="UP000195043"/>
    </source>
</evidence>
<dbReference type="Pfam" id="PF04203">
    <property type="entry name" value="Sortase"/>
    <property type="match status" value="1"/>
</dbReference>